<dbReference type="Gene3D" id="3.40.50.150">
    <property type="entry name" value="Vaccinia Virus protein VP39"/>
    <property type="match status" value="1"/>
</dbReference>
<evidence type="ECO:0000313" key="3">
    <source>
        <dbReference type="Proteomes" id="UP000242502"/>
    </source>
</evidence>
<sequence>MKTTPRTPIKLDLGSGGSRKEGYYSVDHIGLKGVDIIADLNKPLELFPDNSVSHIYTRHTLEHIDNLLPLLQEIWRISKHNAKIEIIVPHFSNVFAYSGPTHVRFFGLYTMFYFVSPENQPSKRKVPTFYSDTRFYVDSLRIQFYRLNVFDRVFVPIFSKLVNSCFFSQEFYERRLSGIFRAWQITYIMRPQK</sequence>
<dbReference type="InterPro" id="IPR013216">
    <property type="entry name" value="Methyltransf_11"/>
</dbReference>
<name>A0A1D2QS92_9GAMM</name>
<dbReference type="AlphaFoldDB" id="A0A1D2QS92"/>
<evidence type="ECO:0000259" key="1">
    <source>
        <dbReference type="Pfam" id="PF08241"/>
    </source>
</evidence>
<dbReference type="SUPFAM" id="SSF53335">
    <property type="entry name" value="S-adenosyl-L-methionine-dependent methyltransferases"/>
    <property type="match status" value="1"/>
</dbReference>
<dbReference type="Pfam" id="PF08241">
    <property type="entry name" value="Methyltransf_11"/>
    <property type="match status" value="1"/>
</dbReference>
<accession>A0A1D2QS92</accession>
<reference evidence="2 3" key="1">
    <citation type="journal article" date="2016" name="Appl. Environ. Microbiol.">
        <title>Lack of Overt Genome Reduction in the Bryostatin-Producing Bryozoan Symbiont "Candidatus Endobugula sertula".</title>
        <authorList>
            <person name="Miller I.J."/>
            <person name="Vanee N."/>
            <person name="Fong S.S."/>
            <person name="Lim-Fong G.E."/>
            <person name="Kwan J.C."/>
        </authorList>
    </citation>
    <scope>NUCLEOTIDE SEQUENCE [LARGE SCALE GENOMIC DNA]</scope>
    <source>
        <strain evidence="2">AB1-4</strain>
    </source>
</reference>
<dbReference type="STRING" id="62101.AB835_03760"/>
<dbReference type="EMBL" id="MDLC01000009">
    <property type="protein sequence ID" value="ODS24424.1"/>
    <property type="molecule type" value="Genomic_DNA"/>
</dbReference>
<dbReference type="InterPro" id="IPR029063">
    <property type="entry name" value="SAM-dependent_MTases_sf"/>
</dbReference>
<gene>
    <name evidence="2" type="ORF">AB835_03760</name>
</gene>
<comment type="caution">
    <text evidence="2">The sequence shown here is derived from an EMBL/GenBank/DDBJ whole genome shotgun (WGS) entry which is preliminary data.</text>
</comment>
<protein>
    <recommendedName>
        <fullName evidence="1">Methyltransferase type 11 domain-containing protein</fullName>
    </recommendedName>
</protein>
<proteinExistence type="predicted"/>
<evidence type="ECO:0000313" key="2">
    <source>
        <dbReference type="EMBL" id="ODS24424.1"/>
    </source>
</evidence>
<dbReference type="Proteomes" id="UP000242502">
    <property type="component" value="Unassembled WGS sequence"/>
</dbReference>
<feature type="domain" description="Methyltransferase type 11" evidence="1">
    <location>
        <begin position="44"/>
        <end position="83"/>
    </location>
</feature>
<organism evidence="2 3">
    <name type="scientific">Candidatus Endobugula sertula</name>
    <name type="common">Bugula neritina bacterial symbiont</name>
    <dbReference type="NCBI Taxonomy" id="62101"/>
    <lineage>
        <taxon>Bacteria</taxon>
        <taxon>Pseudomonadati</taxon>
        <taxon>Pseudomonadota</taxon>
        <taxon>Gammaproteobacteria</taxon>
        <taxon>Cellvibrionales</taxon>
        <taxon>Cellvibrionaceae</taxon>
        <taxon>Candidatus Endobugula</taxon>
    </lineage>
</organism>
<dbReference type="GO" id="GO:0008757">
    <property type="term" value="F:S-adenosylmethionine-dependent methyltransferase activity"/>
    <property type="evidence" value="ECO:0007669"/>
    <property type="project" value="InterPro"/>
</dbReference>